<name>A0ABY1UHG5_9APIC</name>
<evidence type="ECO:0000256" key="3">
    <source>
        <dbReference type="SAM" id="MobiDB-lite"/>
    </source>
</evidence>
<keyword evidence="5" id="KW-1185">Reference proteome</keyword>
<evidence type="ECO:0000313" key="4">
    <source>
        <dbReference type="EMBL" id="SOV10469.1"/>
    </source>
</evidence>
<feature type="region of interest" description="Disordered" evidence="3">
    <location>
        <begin position="90"/>
        <end position="171"/>
    </location>
</feature>
<dbReference type="Gene3D" id="3.10.129.10">
    <property type="entry name" value="Hotdog Thioesterase"/>
    <property type="match status" value="1"/>
</dbReference>
<dbReference type="Proteomes" id="UP000831156">
    <property type="component" value="Chromosome 2"/>
</dbReference>
<reference evidence="4 5" key="1">
    <citation type="submission" date="2016-09" db="EMBL/GenBank/DDBJ databases">
        <authorList>
            <consortium name="Pathogen Informatics"/>
            <person name="Sun Q."/>
            <person name="Inoue M."/>
        </authorList>
    </citation>
    <scope>NUCLEOTIDE SEQUENCE [LARGE SCALE GENOMIC DNA]</scope>
</reference>
<comment type="similarity">
    <text evidence="1">Belongs to the acyl coenzyme A hydrolase family.</text>
</comment>
<dbReference type="EMBL" id="LT969425">
    <property type="protein sequence ID" value="SOV10469.1"/>
    <property type="molecule type" value="Genomic_DNA"/>
</dbReference>
<feature type="compositionally biased region" description="Basic and acidic residues" evidence="3">
    <location>
        <begin position="98"/>
        <end position="118"/>
    </location>
</feature>
<feature type="compositionally biased region" description="Polar residues" evidence="3">
    <location>
        <begin position="119"/>
        <end position="132"/>
    </location>
</feature>
<feature type="compositionally biased region" description="Polar residues" evidence="3">
    <location>
        <begin position="152"/>
        <end position="171"/>
    </location>
</feature>
<protein>
    <recommendedName>
        <fullName evidence="6">HotDog ACOT-type domain-containing protein</fullName>
    </recommendedName>
</protein>
<keyword evidence="2" id="KW-0378">Hydrolase</keyword>
<evidence type="ECO:0000313" key="5">
    <source>
        <dbReference type="Proteomes" id="UP000831156"/>
    </source>
</evidence>
<feature type="compositionally biased region" description="Basic and acidic residues" evidence="3">
    <location>
        <begin position="133"/>
        <end position="151"/>
    </location>
</feature>
<dbReference type="PANTHER" id="PTHR12655:SF0">
    <property type="entry name" value="ACYL-COENZYME A THIOESTERASE 9, MITOCHONDRIAL"/>
    <property type="match status" value="1"/>
</dbReference>
<accession>A0ABY1UHG5</accession>
<dbReference type="InterPro" id="IPR029069">
    <property type="entry name" value="HotDog_dom_sf"/>
</dbReference>
<evidence type="ECO:0000256" key="2">
    <source>
        <dbReference type="ARBA" id="ARBA00022801"/>
    </source>
</evidence>
<proteinExistence type="inferred from homology"/>
<dbReference type="PANTHER" id="PTHR12655">
    <property type="entry name" value="ACYL-COA THIOESTERASE"/>
    <property type="match status" value="1"/>
</dbReference>
<evidence type="ECO:0008006" key="6">
    <source>
        <dbReference type="Google" id="ProtNLM"/>
    </source>
</evidence>
<dbReference type="SUPFAM" id="SSF54637">
    <property type="entry name" value="Thioesterase/thiol ester dehydrase-isomerase"/>
    <property type="match status" value="2"/>
</dbReference>
<gene>
    <name evidence="4" type="ORF">PGABG01_0215600</name>
</gene>
<sequence length="558" mass="65197">MLKYINQSKVLLLRKMSTVNKNMSKINQLNKDIFIGLKEKTSILKKEKLYLEPVEEKLHLTNLETCCPLTHFILAYKIKIDTSGVQLKVANNSGGTKRKNEEKNDQKNEANVNDKKNEANVNDQKNETNVNDQKNEANVNDKKNEANDQKNETNVNDQKNETNVNDQKNEANVNDENNKVDFYDSFVQLNIPVLKNFEKDYFFKHIIELIDSLAADVVYRHSIGVYKRNENFNFVTVLFNNLKTYEKKLLHHDFSFGLCDTYPLTINCYIVNSGTTSYILKVDFFQQNNLVFDIYTTFVNVNCLTFKPQQVVPVLNSLKDEKYEKIKTLCSHIKDVQSLFNYKDIKSKTLHQNDYDILSNYFKEYETQKLGYIKNINEYTNLYDNEENEITQNSNQNILTIFDSILNSNDFSFYAGKEQYACKDTYVQSHNFISSEFKNIHNFTFGGHLAYLSFCHAMVVIKKFVTKPILKEINSIQYILPVPVNTEVLYKGKVVYSDQNKIQVNVATYCFDYKKKNYYLTTICDMSFENNSDISFVPKSQEEFKLYMLSYLRSQILS</sequence>
<organism evidence="4 5">
    <name type="scientific">Plasmodium gaboni</name>
    <dbReference type="NCBI Taxonomy" id="647221"/>
    <lineage>
        <taxon>Eukaryota</taxon>
        <taxon>Sar</taxon>
        <taxon>Alveolata</taxon>
        <taxon>Apicomplexa</taxon>
        <taxon>Aconoidasida</taxon>
        <taxon>Haemosporida</taxon>
        <taxon>Plasmodiidae</taxon>
        <taxon>Plasmodium</taxon>
        <taxon>Plasmodium (Laverania)</taxon>
    </lineage>
</organism>
<evidence type="ECO:0000256" key="1">
    <source>
        <dbReference type="ARBA" id="ARBA00010458"/>
    </source>
</evidence>